<reference evidence="2 4" key="2">
    <citation type="submission" date="2024-07" db="EMBL/GenBank/DDBJ databases">
        <authorList>
            <person name="Akdeniz Z."/>
        </authorList>
    </citation>
    <scope>NUCLEOTIDE SEQUENCE [LARGE SCALE GENOMIC DNA]</scope>
</reference>
<name>A0AA86PRU9_9EUKA</name>
<gene>
    <name evidence="1" type="ORF">HINF_LOCUS32825</name>
    <name evidence="2" type="ORF">HINF_LOCUS41017</name>
    <name evidence="3" type="ORF">HINF_LOCUS73501</name>
</gene>
<proteinExistence type="predicted"/>
<dbReference type="Proteomes" id="UP001642409">
    <property type="component" value="Unassembled WGS sequence"/>
</dbReference>
<organism evidence="1">
    <name type="scientific">Hexamita inflata</name>
    <dbReference type="NCBI Taxonomy" id="28002"/>
    <lineage>
        <taxon>Eukaryota</taxon>
        <taxon>Metamonada</taxon>
        <taxon>Diplomonadida</taxon>
        <taxon>Hexamitidae</taxon>
        <taxon>Hexamitinae</taxon>
        <taxon>Hexamita</taxon>
    </lineage>
</organism>
<evidence type="ECO:0000313" key="4">
    <source>
        <dbReference type="Proteomes" id="UP001642409"/>
    </source>
</evidence>
<comment type="caution">
    <text evidence="1">The sequence shown here is derived from an EMBL/GenBank/DDBJ whole genome shotgun (WGS) entry which is preliminary data.</text>
</comment>
<evidence type="ECO:0000313" key="1">
    <source>
        <dbReference type="EMBL" id="CAI9945180.1"/>
    </source>
</evidence>
<dbReference type="AlphaFoldDB" id="A0AA86PRU9"/>
<evidence type="ECO:0000313" key="3">
    <source>
        <dbReference type="EMBL" id="CAL6105934.1"/>
    </source>
</evidence>
<reference evidence="1" key="1">
    <citation type="submission" date="2023-06" db="EMBL/GenBank/DDBJ databases">
        <authorList>
            <person name="Kurt Z."/>
        </authorList>
    </citation>
    <scope>NUCLEOTIDE SEQUENCE</scope>
</reference>
<dbReference type="EMBL" id="CAXDID020000163">
    <property type="protein sequence ID" value="CAL6045393.1"/>
    <property type="molecule type" value="Genomic_DNA"/>
</dbReference>
<accession>A0AA86PRU9</accession>
<evidence type="ECO:0000313" key="2">
    <source>
        <dbReference type="EMBL" id="CAL6045393.1"/>
    </source>
</evidence>
<protein>
    <submittedName>
        <fullName evidence="2">Hypothetical_protein</fullName>
    </submittedName>
</protein>
<dbReference type="EMBL" id="CAXDID020000603">
    <property type="protein sequence ID" value="CAL6105934.1"/>
    <property type="molecule type" value="Genomic_DNA"/>
</dbReference>
<sequence>MKSMQRRLSYTITLYYQFRDGQSHFQRRVFPRHTTTWDFKIFDHESCEQSFFCILIVSHIIDALDFLIIIIRLVASSKLPQTLQHPFWDIQSYLEACIAFSFSSQRFGVECLKFKQDDQIQQLLFKMLG</sequence>
<dbReference type="EMBL" id="CATOUU010000741">
    <property type="protein sequence ID" value="CAI9945180.1"/>
    <property type="molecule type" value="Genomic_DNA"/>
</dbReference>
<keyword evidence="4" id="KW-1185">Reference proteome</keyword>